<dbReference type="EMBL" id="CAUYUJ010013080">
    <property type="protein sequence ID" value="CAK0835429.1"/>
    <property type="molecule type" value="Genomic_DNA"/>
</dbReference>
<evidence type="ECO:0000313" key="1">
    <source>
        <dbReference type="EMBL" id="CAK0835429.1"/>
    </source>
</evidence>
<gene>
    <name evidence="1" type="ORF">PCOR1329_LOCUS32353</name>
</gene>
<dbReference type="Proteomes" id="UP001189429">
    <property type="component" value="Unassembled WGS sequence"/>
</dbReference>
<comment type="caution">
    <text evidence="1">The sequence shown here is derived from an EMBL/GenBank/DDBJ whole genome shotgun (WGS) entry which is preliminary data.</text>
</comment>
<accession>A0ABN9ST78</accession>
<proteinExistence type="predicted"/>
<keyword evidence="2" id="KW-1185">Reference proteome</keyword>
<name>A0ABN9ST78_9DINO</name>
<organism evidence="1 2">
    <name type="scientific">Prorocentrum cordatum</name>
    <dbReference type="NCBI Taxonomy" id="2364126"/>
    <lineage>
        <taxon>Eukaryota</taxon>
        <taxon>Sar</taxon>
        <taxon>Alveolata</taxon>
        <taxon>Dinophyceae</taxon>
        <taxon>Prorocentrales</taxon>
        <taxon>Prorocentraceae</taxon>
        <taxon>Prorocentrum</taxon>
    </lineage>
</organism>
<protein>
    <submittedName>
        <fullName evidence="1">Uncharacterized protein</fullName>
    </submittedName>
</protein>
<sequence length="147" mass="15898">MPISNFRADAEAVPARVRTIGGDLRGAVQHAREPSGAHAGKAKVQACGLSTLRPLAGTRAGACCGQERGGQERENSVTKSILATNGRGPFERWPNNLPPRLTQVANAERKIGNEGAFARPRTENLRADVRAVTSVFFRRSSFDFTRK</sequence>
<evidence type="ECO:0000313" key="2">
    <source>
        <dbReference type="Proteomes" id="UP001189429"/>
    </source>
</evidence>
<reference evidence="1" key="1">
    <citation type="submission" date="2023-10" db="EMBL/GenBank/DDBJ databases">
        <authorList>
            <person name="Chen Y."/>
            <person name="Shah S."/>
            <person name="Dougan E. K."/>
            <person name="Thang M."/>
            <person name="Chan C."/>
        </authorList>
    </citation>
    <scope>NUCLEOTIDE SEQUENCE [LARGE SCALE GENOMIC DNA]</scope>
</reference>